<proteinExistence type="predicted"/>
<dbReference type="EMBL" id="JAQIFT010000016">
    <property type="protein sequence ID" value="MDA3730652.1"/>
    <property type="molecule type" value="Genomic_DNA"/>
</dbReference>
<reference evidence="1" key="1">
    <citation type="journal article" date="2023" name="Int. J. Syst. Evol. Microbiol.">
        <title>&lt;i&gt;Holtiella tumoricola&lt;/i&gt; gen. nov. sp. nov., isolated from a human clinical sample.</title>
        <authorList>
            <person name="Allen-Vercoe E."/>
            <person name="Daigneault M.C."/>
            <person name="Vancuren S.J."/>
            <person name="Cochrane K."/>
            <person name="O'Neal L.L."/>
            <person name="Sankaranarayanan K."/>
            <person name="Lawson P.A."/>
        </authorList>
    </citation>
    <scope>NUCLEOTIDE SEQUENCE</scope>
    <source>
        <strain evidence="1">CC70A</strain>
    </source>
</reference>
<dbReference type="AlphaFoldDB" id="A0AA42IZQ5"/>
<accession>A0AA42IZQ5</accession>
<keyword evidence="2" id="KW-1185">Reference proteome</keyword>
<name>A0AA42IZQ5_9FIRM</name>
<gene>
    <name evidence="1" type="ORF">PBV87_03955</name>
</gene>
<protein>
    <submittedName>
        <fullName evidence="1">Uncharacterized protein</fullName>
    </submittedName>
</protein>
<evidence type="ECO:0000313" key="1">
    <source>
        <dbReference type="EMBL" id="MDA3730652.1"/>
    </source>
</evidence>
<comment type="caution">
    <text evidence="1">The sequence shown here is derived from an EMBL/GenBank/DDBJ whole genome shotgun (WGS) entry which is preliminary data.</text>
</comment>
<evidence type="ECO:0000313" key="2">
    <source>
        <dbReference type="Proteomes" id="UP001169242"/>
    </source>
</evidence>
<sequence>MTGLKIKEDVMQGIVQVIQPDTNHEMTYFPVKDLSLFFKWLKHYPEGLNYISVPMRECYSEMIYILRPQTLIIIEPDTISNNLKEVFGEDVLRYMEETAATNIDEEMPLMSWDMPHFLKRFYNAPTRKEALEIYNHWQEVIPLNNIYFCKVLEIFEEHLDEILNYFSLQEKVARDA</sequence>
<dbReference type="Proteomes" id="UP001169242">
    <property type="component" value="Unassembled WGS sequence"/>
</dbReference>
<dbReference type="RefSeq" id="WP_053984209.1">
    <property type="nucleotide sequence ID" value="NZ_JAQIFT010000016.1"/>
</dbReference>
<organism evidence="1 2">
    <name type="scientific">Holtiella tumoricola</name>
    <dbReference type="NCBI Taxonomy" id="3018743"/>
    <lineage>
        <taxon>Bacteria</taxon>
        <taxon>Bacillati</taxon>
        <taxon>Bacillota</taxon>
        <taxon>Clostridia</taxon>
        <taxon>Lachnospirales</taxon>
        <taxon>Cellulosilyticaceae</taxon>
        <taxon>Holtiella</taxon>
    </lineage>
</organism>